<dbReference type="GO" id="GO:0008324">
    <property type="term" value="F:monoatomic cation transmembrane transporter activity"/>
    <property type="evidence" value="ECO:0007669"/>
    <property type="project" value="InterPro"/>
</dbReference>
<dbReference type="PANTHER" id="PTHR43840">
    <property type="entry name" value="MITOCHONDRIAL METAL TRANSPORTER 1-RELATED"/>
    <property type="match status" value="1"/>
</dbReference>
<dbReference type="InterPro" id="IPR058533">
    <property type="entry name" value="Cation_efflux_TM"/>
</dbReference>
<sequence length="266" mass="27058">MVAALRAAAHPLLASAAGLRLHHAMSAESILRSSTLSSANFEDSELIEDSEPIFTPRPRRWNYPGGNARVHAGLSELSPQNIALLGAASNVVLSVLKLAVGLLAGSASLVADAGHSCSDLVVDGVCMLAVNAPVLERVCTAVIACVLASAGCACLWNGVTTLAASSFVRTQQAMGPWPFVVALIAIASKEALYRITSAAGEKRRSAILIASAKHHRSDAITSVAAAMGSGGVLLGFPAADALAAAMVGFIIIKMSVEIGMGAAAHG</sequence>
<dbReference type="GO" id="GO:0016020">
    <property type="term" value="C:membrane"/>
    <property type="evidence" value="ECO:0007669"/>
    <property type="project" value="UniProtKB-SubCell"/>
</dbReference>
<feature type="domain" description="Cation efflux protein transmembrane" evidence="6">
    <location>
        <begin position="84"/>
        <end position="259"/>
    </location>
</feature>
<keyword evidence="3" id="KW-0812">Transmembrane</keyword>
<organism evidence="7">
    <name type="scientific">Phaeocystis antarctica</name>
    <dbReference type="NCBI Taxonomy" id="33657"/>
    <lineage>
        <taxon>Eukaryota</taxon>
        <taxon>Haptista</taxon>
        <taxon>Haptophyta</taxon>
        <taxon>Prymnesiophyceae</taxon>
        <taxon>Phaeocystales</taxon>
        <taxon>Phaeocystaceae</taxon>
        <taxon>Phaeocystis</taxon>
    </lineage>
</organism>
<dbReference type="PANTHER" id="PTHR43840:SF15">
    <property type="entry name" value="MITOCHONDRIAL METAL TRANSPORTER 1-RELATED"/>
    <property type="match status" value="1"/>
</dbReference>
<keyword evidence="2" id="KW-0813">Transport</keyword>
<accession>A0A7S0HXI8</accession>
<evidence type="ECO:0000313" key="7">
    <source>
        <dbReference type="EMBL" id="CAD8504777.1"/>
    </source>
</evidence>
<evidence type="ECO:0000256" key="3">
    <source>
        <dbReference type="ARBA" id="ARBA00022692"/>
    </source>
</evidence>
<evidence type="ECO:0000256" key="1">
    <source>
        <dbReference type="ARBA" id="ARBA00004141"/>
    </source>
</evidence>
<comment type="subcellular location">
    <subcellularLocation>
        <location evidence="1">Membrane</location>
        <topology evidence="1">Multi-pass membrane protein</topology>
    </subcellularLocation>
</comment>
<dbReference type="InterPro" id="IPR050291">
    <property type="entry name" value="CDF_Transporter"/>
</dbReference>
<evidence type="ECO:0000256" key="5">
    <source>
        <dbReference type="ARBA" id="ARBA00023136"/>
    </source>
</evidence>
<evidence type="ECO:0000256" key="4">
    <source>
        <dbReference type="ARBA" id="ARBA00022989"/>
    </source>
</evidence>
<dbReference type="AlphaFoldDB" id="A0A7S0HXI8"/>
<reference evidence="7" key="1">
    <citation type="submission" date="2021-01" db="EMBL/GenBank/DDBJ databases">
        <authorList>
            <person name="Corre E."/>
            <person name="Pelletier E."/>
            <person name="Niang G."/>
            <person name="Scheremetjew M."/>
            <person name="Finn R."/>
            <person name="Kale V."/>
            <person name="Holt S."/>
            <person name="Cochrane G."/>
            <person name="Meng A."/>
            <person name="Brown T."/>
            <person name="Cohen L."/>
        </authorList>
    </citation>
    <scope>NUCLEOTIDE SEQUENCE</scope>
    <source>
        <strain evidence="7">CCMP1374</strain>
    </source>
</reference>
<dbReference type="EMBL" id="HBEP01031414">
    <property type="protein sequence ID" value="CAD8504777.1"/>
    <property type="molecule type" value="Transcribed_RNA"/>
</dbReference>
<gene>
    <name evidence="7" type="ORF">PANT1444_LOCUS17738</name>
</gene>
<protein>
    <recommendedName>
        <fullName evidence="6">Cation efflux protein transmembrane domain-containing protein</fullName>
    </recommendedName>
</protein>
<dbReference type="Pfam" id="PF01545">
    <property type="entry name" value="Cation_efflux"/>
    <property type="match status" value="1"/>
</dbReference>
<dbReference type="Gene3D" id="1.20.1510.10">
    <property type="entry name" value="Cation efflux protein transmembrane domain"/>
    <property type="match status" value="1"/>
</dbReference>
<proteinExistence type="predicted"/>
<name>A0A7S0HXI8_9EUKA</name>
<dbReference type="SUPFAM" id="SSF161111">
    <property type="entry name" value="Cation efflux protein transmembrane domain-like"/>
    <property type="match status" value="1"/>
</dbReference>
<evidence type="ECO:0000259" key="6">
    <source>
        <dbReference type="Pfam" id="PF01545"/>
    </source>
</evidence>
<keyword evidence="4" id="KW-1133">Transmembrane helix</keyword>
<keyword evidence="5" id="KW-0472">Membrane</keyword>
<evidence type="ECO:0000256" key="2">
    <source>
        <dbReference type="ARBA" id="ARBA00022448"/>
    </source>
</evidence>
<dbReference type="InterPro" id="IPR027469">
    <property type="entry name" value="Cation_efflux_TMD_sf"/>
</dbReference>